<protein>
    <recommendedName>
        <fullName evidence="3">Enoyl reductase (ER) domain-containing protein</fullName>
    </recommendedName>
</protein>
<dbReference type="EMBL" id="HBIO01001401">
    <property type="protein sequence ID" value="CAE0456163.1"/>
    <property type="molecule type" value="Transcribed_RNA"/>
</dbReference>
<accession>A0A7S3PUN4</accession>
<name>A0A7S3PUN4_9STRA</name>
<dbReference type="Gene3D" id="3.90.180.10">
    <property type="entry name" value="Medium-chain alcohol dehydrogenases, catalytic domain"/>
    <property type="match status" value="1"/>
</dbReference>
<evidence type="ECO:0000313" key="2">
    <source>
        <dbReference type="EMBL" id="CAE0456163.1"/>
    </source>
</evidence>
<feature type="compositionally biased region" description="Basic residues" evidence="1">
    <location>
        <begin position="46"/>
        <end position="60"/>
    </location>
</feature>
<reference evidence="2" key="1">
    <citation type="submission" date="2021-01" db="EMBL/GenBank/DDBJ databases">
        <authorList>
            <person name="Corre E."/>
            <person name="Pelletier E."/>
            <person name="Niang G."/>
            <person name="Scheremetjew M."/>
            <person name="Finn R."/>
            <person name="Kale V."/>
            <person name="Holt S."/>
            <person name="Cochrane G."/>
            <person name="Meng A."/>
            <person name="Brown T."/>
            <person name="Cohen L."/>
        </authorList>
    </citation>
    <scope>NUCLEOTIDE SEQUENCE</scope>
    <source>
        <strain evidence="2">MM31A-1</strain>
    </source>
</reference>
<sequence length="417" mass="46546">MEYYTNSRDDEEDSKVGDDGQFVALASVSGEDEIYLELNDKEKKKPKEGRKKKQKQHKSKQAQLLKDELNPAIEKKGSNDSAQFQRRTCGDMFSQIFGINPSDVVVKVLAYARPYHAKKEDGICEPLPLKGTPQLVMVGKIMSKTPDYCPVKFGDRVMAFLDDKFHSDRYAKLPFQSLFKLKKNLEPWQQVSIVLSYLPALQALQTAPFTVEANKVLLNGGLGPVNQALIHLCLLHGAKKVYVPVEGRQAGIVRGFGARPVGPRHVDWSRNLIDTIDIVIESIGENSFITSSAMLVDTGHMIVLGASSMDKKNNEFLYPLKKMLVDMKLKASERASIFDFGNALGTSLSTDRETFMKDFKYLDKMVWEGTLPVINSEIAVAEEGSMTSIVDGFEIVTIPPENEWDASLENEVDAEAE</sequence>
<dbReference type="SUPFAM" id="SSF51735">
    <property type="entry name" value="NAD(P)-binding Rossmann-fold domains"/>
    <property type="match status" value="1"/>
</dbReference>
<feature type="region of interest" description="Disordered" evidence="1">
    <location>
        <begin position="36"/>
        <end position="82"/>
    </location>
</feature>
<dbReference type="InterPro" id="IPR036291">
    <property type="entry name" value="NAD(P)-bd_dom_sf"/>
</dbReference>
<organism evidence="2">
    <name type="scientific">Chaetoceros debilis</name>
    <dbReference type="NCBI Taxonomy" id="122233"/>
    <lineage>
        <taxon>Eukaryota</taxon>
        <taxon>Sar</taxon>
        <taxon>Stramenopiles</taxon>
        <taxon>Ochrophyta</taxon>
        <taxon>Bacillariophyta</taxon>
        <taxon>Coscinodiscophyceae</taxon>
        <taxon>Chaetocerotophycidae</taxon>
        <taxon>Chaetocerotales</taxon>
        <taxon>Chaetocerotaceae</taxon>
        <taxon>Chaetoceros</taxon>
    </lineage>
</organism>
<gene>
    <name evidence="2" type="ORF">CDEB00056_LOCUS1004</name>
</gene>
<dbReference type="Gene3D" id="3.40.50.720">
    <property type="entry name" value="NAD(P)-binding Rossmann-like Domain"/>
    <property type="match status" value="1"/>
</dbReference>
<proteinExistence type="predicted"/>
<dbReference type="AlphaFoldDB" id="A0A7S3PUN4"/>
<evidence type="ECO:0000256" key="1">
    <source>
        <dbReference type="SAM" id="MobiDB-lite"/>
    </source>
</evidence>
<feature type="region of interest" description="Disordered" evidence="1">
    <location>
        <begin position="1"/>
        <end position="22"/>
    </location>
</feature>
<feature type="compositionally biased region" description="Basic and acidic residues" evidence="1">
    <location>
        <begin position="65"/>
        <end position="78"/>
    </location>
</feature>
<dbReference type="InterPro" id="IPR052585">
    <property type="entry name" value="Lipid_raft_assoc_Zn_ADH"/>
</dbReference>
<dbReference type="PANTHER" id="PTHR43482:SF1">
    <property type="entry name" value="PROTEIN AST1-RELATED"/>
    <property type="match status" value="1"/>
</dbReference>
<dbReference type="PANTHER" id="PTHR43482">
    <property type="entry name" value="PROTEIN AST1-RELATED"/>
    <property type="match status" value="1"/>
</dbReference>
<evidence type="ECO:0008006" key="3">
    <source>
        <dbReference type="Google" id="ProtNLM"/>
    </source>
</evidence>